<accession>A0ACD5A5X3</accession>
<dbReference type="Proteomes" id="UP001432251">
    <property type="component" value="Chromosome"/>
</dbReference>
<organism evidence="1 2">
    <name type="scientific">Streptomyces citrinus</name>
    <dbReference type="NCBI Taxonomy" id="3118173"/>
    <lineage>
        <taxon>Bacteria</taxon>
        <taxon>Bacillati</taxon>
        <taxon>Actinomycetota</taxon>
        <taxon>Actinomycetes</taxon>
        <taxon>Kitasatosporales</taxon>
        <taxon>Streptomycetaceae</taxon>
        <taxon>Streptomyces</taxon>
    </lineage>
</organism>
<reference evidence="1" key="1">
    <citation type="journal article" date="2025" name="Int. J. Syst. Evol. Microbiol.">
        <title>Streptomyces citrinus sp. nov., with yellow diffusible pigment.</title>
        <authorList>
            <person name="He Y."/>
            <person name="Yang E."/>
            <person name="Xu J."/>
            <person name="Sun Y."/>
            <person name="Sun L."/>
        </authorList>
    </citation>
    <scope>NUCLEOTIDE SEQUENCE</scope>
    <source>
        <strain evidence="1">Q6</strain>
    </source>
</reference>
<evidence type="ECO:0000313" key="1">
    <source>
        <dbReference type="EMBL" id="WWQ62460.1"/>
    </source>
</evidence>
<evidence type="ECO:0000313" key="2">
    <source>
        <dbReference type="Proteomes" id="UP001432251"/>
    </source>
</evidence>
<dbReference type="EMBL" id="CP146022">
    <property type="protein sequence ID" value="WWQ62460.1"/>
    <property type="molecule type" value="Genomic_DNA"/>
</dbReference>
<name>A0ACD5A5X3_9ACTN</name>
<protein>
    <submittedName>
        <fullName evidence="1">Uncharacterized protein</fullName>
    </submittedName>
</protein>
<keyword evidence="2" id="KW-1185">Reference proteome</keyword>
<gene>
    <name evidence="1" type="ORF">V2W30_03155</name>
</gene>
<sequence length="58" mass="6565">MSATYSLRARRSADELNAQIRLLMLRSGGWLNDDQRREYEVLVAEWAVAVRADADVVG</sequence>
<proteinExistence type="predicted"/>